<accession>A0A0F5VFQ1</accession>
<name>A0A0F5VFQ1_9GAMM</name>
<protein>
    <submittedName>
        <fullName evidence="1">Uncharacterized protein</fullName>
    </submittedName>
</protein>
<evidence type="ECO:0000313" key="2">
    <source>
        <dbReference type="Proteomes" id="UP000033633"/>
    </source>
</evidence>
<dbReference type="AlphaFoldDB" id="A0A0F5VFQ1"/>
<gene>
    <name evidence="1" type="ORF">KY46_03980</name>
</gene>
<dbReference type="Proteomes" id="UP000033633">
    <property type="component" value="Unassembled WGS sequence"/>
</dbReference>
<dbReference type="STRING" id="265726.KY46_03980"/>
<proteinExistence type="predicted"/>
<sequence>MSEIWQDTCVGILLCCAVSLSPVLDRSVSPEGLFQVTQVVQTQEEDVWIQLFDTTALARLSESDSLEQTGPPLCPRADAGTQCLGNASGQQELCQRALLEEMGVRNTFF</sequence>
<keyword evidence="2" id="KW-1185">Reference proteome</keyword>
<reference evidence="1 2" key="1">
    <citation type="submission" date="2014-12" db="EMBL/GenBank/DDBJ databases">
        <title>Mercury Reductase activity and rhizosphere competence traits in the genome of root associated Photobacterium halotolerans MELD1.</title>
        <authorList>
            <person name="Mathew D.C."/>
            <person name="Huang C.-C."/>
        </authorList>
    </citation>
    <scope>NUCLEOTIDE SEQUENCE [LARGE SCALE GENOMIC DNA]</scope>
    <source>
        <strain evidence="1 2">MELD1</strain>
    </source>
</reference>
<dbReference type="OrthoDB" id="9904375at2"/>
<comment type="caution">
    <text evidence="1">The sequence shown here is derived from an EMBL/GenBank/DDBJ whole genome shotgun (WGS) entry which is preliminary data.</text>
</comment>
<organism evidence="1 2">
    <name type="scientific">Photobacterium halotolerans</name>
    <dbReference type="NCBI Taxonomy" id="265726"/>
    <lineage>
        <taxon>Bacteria</taxon>
        <taxon>Pseudomonadati</taxon>
        <taxon>Pseudomonadota</taxon>
        <taxon>Gammaproteobacteria</taxon>
        <taxon>Vibrionales</taxon>
        <taxon>Vibrionaceae</taxon>
        <taxon>Photobacterium</taxon>
    </lineage>
</organism>
<dbReference type="RefSeq" id="WP_046219322.1">
    <property type="nucleotide sequence ID" value="NZ_JWYV01000002.1"/>
</dbReference>
<evidence type="ECO:0000313" key="1">
    <source>
        <dbReference type="EMBL" id="KKD00954.1"/>
    </source>
</evidence>
<dbReference type="EMBL" id="JWYV01000002">
    <property type="protein sequence ID" value="KKD00954.1"/>
    <property type="molecule type" value="Genomic_DNA"/>
</dbReference>
<dbReference type="PATRIC" id="fig|265726.11.peg.2156"/>